<dbReference type="Gene3D" id="3.60.10.10">
    <property type="entry name" value="Endonuclease/exonuclease/phosphatase"/>
    <property type="match status" value="1"/>
</dbReference>
<dbReference type="AlphaFoldDB" id="S4RXE5"/>
<accession>S4RXE5</accession>
<evidence type="ECO:0008006" key="2">
    <source>
        <dbReference type="Google" id="ProtNLM"/>
    </source>
</evidence>
<dbReference type="Ensembl" id="ENSPMAT00000009928.1">
    <property type="protein sequence ID" value="ENSPMAP00000009886.1"/>
    <property type="gene ID" value="ENSPMAG00000008977.1"/>
</dbReference>
<dbReference type="SUPFAM" id="SSF56219">
    <property type="entry name" value="DNase I-like"/>
    <property type="match status" value="1"/>
</dbReference>
<dbReference type="InterPro" id="IPR036691">
    <property type="entry name" value="Endo/exonu/phosph_ase_sf"/>
</dbReference>
<protein>
    <recommendedName>
        <fullName evidence="2">Endonuclease/exonuclease/phosphatase domain-containing protein</fullName>
    </recommendedName>
</protein>
<reference evidence="1" key="1">
    <citation type="submission" date="2025-08" db="UniProtKB">
        <authorList>
            <consortium name="Ensembl"/>
        </authorList>
    </citation>
    <scope>IDENTIFICATION</scope>
</reference>
<dbReference type="OMA" id="LQKXEKD"/>
<dbReference type="HOGENOM" id="CLU_033721_0_0_1"/>
<name>S4RXE5_PETMA</name>
<sequence length="246" mass="26859">IKLLAVQDVMDRASLEKICMEMNEPITPQVSGWEPLLRGSWRGVLSEPPQKLPGQGRLGFLWDTDTGIELLAASSLHLRHRDALGHDAHISPFLGHFTAGGFEFILLNVHTRRAATADAAPAEDPSVRRALVEQCLRALDEHIKEERAVLLMGGFSCSPEDAAFDALRDAGFRHCLPPGEATELGAGGCVDNIWINPAIQRIFTGRACAVREGLCSSWIPDGWEWGGAASRHCPVWAEFMADVDTS</sequence>
<dbReference type="STRING" id="7757.ENSPMAP00000009886"/>
<proteinExistence type="predicted"/>
<reference evidence="1" key="2">
    <citation type="submission" date="2025-09" db="UniProtKB">
        <authorList>
            <consortium name="Ensembl"/>
        </authorList>
    </citation>
    <scope>IDENTIFICATION</scope>
</reference>
<organism evidence="1">
    <name type="scientific">Petromyzon marinus</name>
    <name type="common">Sea lamprey</name>
    <dbReference type="NCBI Taxonomy" id="7757"/>
    <lineage>
        <taxon>Eukaryota</taxon>
        <taxon>Metazoa</taxon>
        <taxon>Chordata</taxon>
        <taxon>Craniata</taxon>
        <taxon>Vertebrata</taxon>
        <taxon>Cyclostomata</taxon>
        <taxon>Hyperoartia</taxon>
        <taxon>Petromyzontiformes</taxon>
        <taxon>Petromyzontidae</taxon>
        <taxon>Petromyzon</taxon>
    </lineage>
</organism>
<evidence type="ECO:0000313" key="1">
    <source>
        <dbReference type="Ensembl" id="ENSPMAP00000009886.1"/>
    </source>
</evidence>
<dbReference type="GeneTree" id="ENSGT00390000009677"/>